<keyword evidence="1" id="KW-1133">Transmembrane helix</keyword>
<keyword evidence="1" id="KW-0812">Transmembrane</keyword>
<evidence type="ECO:0000259" key="2">
    <source>
        <dbReference type="Pfam" id="PF05239"/>
    </source>
</evidence>
<dbReference type="RefSeq" id="WP_261292793.1">
    <property type="nucleotide sequence ID" value="NZ_JANQBK010000001.1"/>
</dbReference>
<proteinExistence type="predicted"/>
<keyword evidence="4" id="KW-1185">Reference proteome</keyword>
<dbReference type="Proteomes" id="UP001595713">
    <property type="component" value="Unassembled WGS sequence"/>
</dbReference>
<feature type="domain" description="PRC-barrel" evidence="2">
    <location>
        <begin position="20"/>
        <end position="85"/>
    </location>
</feature>
<dbReference type="Pfam" id="PF05239">
    <property type="entry name" value="PRC"/>
    <property type="match status" value="1"/>
</dbReference>
<keyword evidence="1" id="KW-0472">Membrane</keyword>
<evidence type="ECO:0000313" key="3">
    <source>
        <dbReference type="EMBL" id="MFC3581347.1"/>
    </source>
</evidence>
<organism evidence="3 4">
    <name type="scientific">Sphingomonas hylomeconis</name>
    <dbReference type="NCBI Taxonomy" id="1395958"/>
    <lineage>
        <taxon>Bacteria</taxon>
        <taxon>Pseudomonadati</taxon>
        <taxon>Pseudomonadota</taxon>
        <taxon>Alphaproteobacteria</taxon>
        <taxon>Sphingomonadales</taxon>
        <taxon>Sphingomonadaceae</taxon>
        <taxon>Sphingomonas</taxon>
    </lineage>
</organism>
<comment type="caution">
    <text evidence="3">The sequence shown here is derived from an EMBL/GenBank/DDBJ whole genome shotgun (WGS) entry which is preliminary data.</text>
</comment>
<dbReference type="InterPro" id="IPR011033">
    <property type="entry name" value="PRC_barrel-like_sf"/>
</dbReference>
<gene>
    <name evidence="3" type="ORF">ACFONA_14335</name>
</gene>
<dbReference type="PANTHER" id="PTHR36505:SF1">
    <property type="entry name" value="BLR1072 PROTEIN"/>
    <property type="match status" value="1"/>
</dbReference>
<evidence type="ECO:0000256" key="1">
    <source>
        <dbReference type="SAM" id="Phobius"/>
    </source>
</evidence>
<dbReference type="InterPro" id="IPR027275">
    <property type="entry name" value="PRC-brl_dom"/>
</dbReference>
<evidence type="ECO:0000313" key="4">
    <source>
        <dbReference type="Proteomes" id="UP001595713"/>
    </source>
</evidence>
<dbReference type="Gene3D" id="2.30.30.240">
    <property type="entry name" value="PRC-barrel domain"/>
    <property type="match status" value="1"/>
</dbReference>
<reference evidence="4" key="1">
    <citation type="journal article" date="2019" name="Int. J. Syst. Evol. Microbiol.">
        <title>The Global Catalogue of Microorganisms (GCM) 10K type strain sequencing project: providing services to taxonomists for standard genome sequencing and annotation.</title>
        <authorList>
            <consortium name="The Broad Institute Genomics Platform"/>
            <consortium name="The Broad Institute Genome Sequencing Center for Infectious Disease"/>
            <person name="Wu L."/>
            <person name="Ma J."/>
        </authorList>
    </citation>
    <scope>NUCLEOTIDE SEQUENCE [LARGE SCALE GENOMIC DNA]</scope>
    <source>
        <strain evidence="4">KCTC 42739</strain>
    </source>
</reference>
<dbReference type="PANTHER" id="PTHR36505">
    <property type="entry name" value="BLR1072 PROTEIN"/>
    <property type="match status" value="1"/>
</dbReference>
<dbReference type="SUPFAM" id="SSF50346">
    <property type="entry name" value="PRC-barrel domain"/>
    <property type="match status" value="1"/>
</dbReference>
<dbReference type="EMBL" id="JBHRXP010000007">
    <property type="protein sequence ID" value="MFC3581347.1"/>
    <property type="molecule type" value="Genomic_DNA"/>
</dbReference>
<accession>A0ABV7SYI7</accession>
<name>A0ABV7SYI7_9SPHN</name>
<sequence length="135" mass="14590">MATPAEPTQLLIQSNKADSMPVKSRDGDKLGYVYAFMVNKRTGQAMYAVLTIGGFLGMGKAYYPLPFSLLSFDPVGDAYVVTIDRRVLEGGPSWANSAPVFDQAYADRVASYYGSDKEDLSVDSVISDAPPPSSY</sequence>
<protein>
    <submittedName>
        <fullName evidence="3">PRC-barrel domain-containing protein</fullName>
    </submittedName>
</protein>
<feature type="transmembrane region" description="Helical" evidence="1">
    <location>
        <begin position="45"/>
        <end position="63"/>
    </location>
</feature>